<gene>
    <name evidence="4" type="ORF">ERUC_LOCUS42785</name>
</gene>
<dbReference type="PRINTS" id="PR00622">
    <property type="entry name" value="HISTONEH3"/>
</dbReference>
<dbReference type="InterPro" id="IPR007125">
    <property type="entry name" value="H2A/H2B/H3"/>
</dbReference>
<evidence type="ECO:0000313" key="5">
    <source>
        <dbReference type="Proteomes" id="UP001642260"/>
    </source>
</evidence>
<dbReference type="EMBL" id="CAKOAT010886264">
    <property type="protein sequence ID" value="CAH8390302.1"/>
    <property type="molecule type" value="Genomic_DNA"/>
</dbReference>
<dbReference type="Pfam" id="PF00125">
    <property type="entry name" value="Histone"/>
    <property type="match status" value="1"/>
</dbReference>
<name>A0ABC8M3Z5_ERUVS</name>
<sequence>MSTGGKVQWINPHMMRAQNFTIRFVKPSRHMPGIVALREIRKYQKSTVTLIQKFPFQRLVKEIAQNLKEEFRFQSSAVDAL</sequence>
<dbReference type="SUPFAM" id="SSF47113">
    <property type="entry name" value="Histone-fold"/>
    <property type="match status" value="1"/>
</dbReference>
<dbReference type="SMART" id="SM00428">
    <property type="entry name" value="H3"/>
    <property type="match status" value="1"/>
</dbReference>
<organism evidence="4 5">
    <name type="scientific">Eruca vesicaria subsp. sativa</name>
    <name type="common">Garden rocket</name>
    <name type="synonym">Eruca sativa</name>
    <dbReference type="NCBI Taxonomy" id="29727"/>
    <lineage>
        <taxon>Eukaryota</taxon>
        <taxon>Viridiplantae</taxon>
        <taxon>Streptophyta</taxon>
        <taxon>Embryophyta</taxon>
        <taxon>Tracheophyta</taxon>
        <taxon>Spermatophyta</taxon>
        <taxon>Magnoliopsida</taxon>
        <taxon>eudicotyledons</taxon>
        <taxon>Gunneridae</taxon>
        <taxon>Pentapetalae</taxon>
        <taxon>rosids</taxon>
        <taxon>malvids</taxon>
        <taxon>Brassicales</taxon>
        <taxon>Brassicaceae</taxon>
        <taxon>Brassiceae</taxon>
        <taxon>Eruca</taxon>
    </lineage>
</organism>
<dbReference type="Proteomes" id="UP001642260">
    <property type="component" value="Unassembled WGS sequence"/>
</dbReference>
<dbReference type="PROSITE" id="PS00959">
    <property type="entry name" value="HISTONE_H3_2"/>
    <property type="match status" value="1"/>
</dbReference>
<dbReference type="PANTHER" id="PTHR11426">
    <property type="entry name" value="HISTONE H3"/>
    <property type="match status" value="1"/>
</dbReference>
<evidence type="ECO:0000256" key="2">
    <source>
        <dbReference type="ARBA" id="ARBA00022990"/>
    </source>
</evidence>
<dbReference type="InterPro" id="IPR000164">
    <property type="entry name" value="Histone_H3/CENP-A"/>
</dbReference>
<feature type="domain" description="Core Histone H2A/H2B/H3" evidence="3">
    <location>
        <begin position="33"/>
        <end position="81"/>
    </location>
</feature>
<dbReference type="InterPro" id="IPR009072">
    <property type="entry name" value="Histone-fold"/>
</dbReference>
<evidence type="ECO:0000313" key="4">
    <source>
        <dbReference type="EMBL" id="CAH8390302.1"/>
    </source>
</evidence>
<protein>
    <recommendedName>
        <fullName evidence="3">Core Histone H2A/H2B/H3 domain-containing protein</fullName>
    </recommendedName>
</protein>
<reference evidence="4 5" key="1">
    <citation type="submission" date="2022-03" db="EMBL/GenBank/DDBJ databases">
        <authorList>
            <person name="Macdonald S."/>
            <person name="Ahmed S."/>
            <person name="Newling K."/>
        </authorList>
    </citation>
    <scope>NUCLEOTIDE SEQUENCE [LARGE SCALE GENOMIC DNA]</scope>
</reference>
<accession>A0ABC8M3Z5</accession>
<dbReference type="AlphaFoldDB" id="A0ABC8M3Z5"/>
<proteinExistence type="inferred from homology"/>
<evidence type="ECO:0000256" key="1">
    <source>
        <dbReference type="ARBA" id="ARBA00010343"/>
    </source>
</evidence>
<comment type="caution">
    <text evidence="4">The sequence shown here is derived from an EMBL/GenBank/DDBJ whole genome shotgun (WGS) entry which is preliminary data.</text>
</comment>
<dbReference type="Gene3D" id="1.10.20.10">
    <property type="entry name" value="Histone, subunit A"/>
    <property type="match status" value="1"/>
</dbReference>
<evidence type="ECO:0000259" key="3">
    <source>
        <dbReference type="Pfam" id="PF00125"/>
    </source>
</evidence>
<comment type="similarity">
    <text evidence="1">Belongs to the histone H3 family.</text>
</comment>
<keyword evidence="5" id="KW-1185">Reference proteome</keyword>
<keyword evidence="2" id="KW-0007">Acetylation</keyword>